<name>A0A9Y4TXW0_9TELE</name>
<feature type="compositionally biased region" description="Polar residues" evidence="2">
    <location>
        <begin position="866"/>
        <end position="879"/>
    </location>
</feature>
<dbReference type="InterPro" id="IPR056243">
    <property type="entry name" value="TASOR_ab_dom"/>
</dbReference>
<feature type="region of interest" description="Disordered" evidence="2">
    <location>
        <begin position="982"/>
        <end position="1001"/>
    </location>
</feature>
<feature type="region of interest" description="Disordered" evidence="2">
    <location>
        <begin position="2340"/>
        <end position="2376"/>
    </location>
</feature>
<feature type="compositionally biased region" description="Basic and acidic residues" evidence="2">
    <location>
        <begin position="1702"/>
        <end position="1759"/>
    </location>
</feature>
<feature type="compositionally biased region" description="Basic and acidic residues" evidence="2">
    <location>
        <begin position="1556"/>
        <end position="1582"/>
    </location>
</feature>
<feature type="compositionally biased region" description="Low complexity" evidence="2">
    <location>
        <begin position="533"/>
        <end position="542"/>
    </location>
</feature>
<feature type="compositionally biased region" description="Polar residues" evidence="2">
    <location>
        <begin position="1431"/>
        <end position="1443"/>
    </location>
</feature>
<proteinExistence type="inferred from homology"/>
<feature type="region of interest" description="Disordered" evidence="2">
    <location>
        <begin position="2241"/>
        <end position="2318"/>
    </location>
</feature>
<feature type="compositionally biased region" description="Basic and acidic residues" evidence="2">
    <location>
        <begin position="929"/>
        <end position="939"/>
    </location>
</feature>
<evidence type="ECO:0000256" key="2">
    <source>
        <dbReference type="SAM" id="MobiDB-lite"/>
    </source>
</evidence>
<dbReference type="InterPro" id="IPR056242">
    <property type="entry name" value="PIN_TASOR"/>
</dbReference>
<dbReference type="GO" id="GO:0045814">
    <property type="term" value="P:negative regulation of gene expression, epigenetic"/>
    <property type="evidence" value="ECO:0007669"/>
    <property type="project" value="InterPro"/>
</dbReference>
<reference evidence="7" key="1">
    <citation type="submission" date="2025-08" db="UniProtKB">
        <authorList>
            <consortium name="RefSeq"/>
        </authorList>
    </citation>
    <scope>IDENTIFICATION</scope>
</reference>
<feature type="compositionally biased region" description="Polar residues" evidence="2">
    <location>
        <begin position="709"/>
        <end position="721"/>
    </location>
</feature>
<feature type="compositionally biased region" description="Polar residues" evidence="2">
    <location>
        <begin position="1855"/>
        <end position="1866"/>
    </location>
</feature>
<feature type="region of interest" description="Disordered" evidence="2">
    <location>
        <begin position="1045"/>
        <end position="1089"/>
    </location>
</feature>
<feature type="compositionally biased region" description="Polar residues" evidence="2">
    <location>
        <begin position="982"/>
        <end position="996"/>
    </location>
</feature>
<evidence type="ECO:0000313" key="7">
    <source>
        <dbReference type="RefSeq" id="XP_008299692.1"/>
    </source>
</evidence>
<feature type="compositionally biased region" description="Basic and acidic residues" evidence="2">
    <location>
        <begin position="1900"/>
        <end position="1912"/>
    </location>
</feature>
<dbReference type="Pfam" id="PF23314">
    <property type="entry name" value="TASOR_alpha-beta"/>
    <property type="match status" value="1"/>
</dbReference>
<feature type="region of interest" description="Disordered" evidence="2">
    <location>
        <begin position="1537"/>
        <end position="1769"/>
    </location>
</feature>
<feature type="compositionally biased region" description="Polar residues" evidence="2">
    <location>
        <begin position="1614"/>
        <end position="1632"/>
    </location>
</feature>
<evidence type="ECO:0000313" key="6">
    <source>
        <dbReference type="Proteomes" id="UP000694891"/>
    </source>
</evidence>
<feature type="region of interest" description="Disordered" evidence="2">
    <location>
        <begin position="533"/>
        <end position="553"/>
    </location>
</feature>
<dbReference type="PANTHER" id="PTHR16207">
    <property type="entry name" value="SET DOMAIN-CONTAINING PROTEIN"/>
    <property type="match status" value="1"/>
</dbReference>
<feature type="region of interest" description="Disordered" evidence="2">
    <location>
        <begin position="2193"/>
        <end position="2212"/>
    </location>
</feature>
<feature type="compositionally biased region" description="Basic and acidic residues" evidence="2">
    <location>
        <begin position="1537"/>
        <end position="1546"/>
    </location>
</feature>
<comment type="similarity">
    <text evidence="1">Belongs to the TASOR family.</text>
</comment>
<feature type="domain" description="TASOR pseudo-PARP" evidence="3">
    <location>
        <begin position="70"/>
        <end position="217"/>
    </location>
</feature>
<feature type="compositionally biased region" description="Basic and acidic residues" evidence="2">
    <location>
        <begin position="2352"/>
        <end position="2361"/>
    </location>
</feature>
<feature type="region of interest" description="Disordered" evidence="2">
    <location>
        <begin position="650"/>
        <end position="750"/>
    </location>
</feature>
<feature type="region of interest" description="Disordered" evidence="2">
    <location>
        <begin position="1414"/>
        <end position="1443"/>
    </location>
</feature>
<feature type="compositionally biased region" description="Polar residues" evidence="2">
    <location>
        <begin position="2362"/>
        <end position="2376"/>
    </location>
</feature>
<feature type="compositionally biased region" description="Basic and acidic residues" evidence="2">
    <location>
        <begin position="2272"/>
        <end position="2285"/>
    </location>
</feature>
<keyword evidence="6" id="KW-1185">Reference proteome</keyword>
<dbReference type="CTD" id="54906"/>
<feature type="compositionally biased region" description="Basic and acidic residues" evidence="2">
    <location>
        <begin position="1048"/>
        <end position="1068"/>
    </location>
</feature>
<dbReference type="Pfam" id="PF24630">
    <property type="entry name" value="PIN_TASOR"/>
    <property type="match status" value="1"/>
</dbReference>
<feature type="region of interest" description="Disordered" evidence="2">
    <location>
        <begin position="1825"/>
        <end position="1874"/>
    </location>
</feature>
<evidence type="ECO:0000259" key="3">
    <source>
        <dbReference type="Pfam" id="PF12509"/>
    </source>
</evidence>
<feature type="region of interest" description="Disordered" evidence="2">
    <location>
        <begin position="1899"/>
        <end position="1923"/>
    </location>
</feature>
<evidence type="ECO:0000259" key="5">
    <source>
        <dbReference type="Pfam" id="PF24630"/>
    </source>
</evidence>
<gene>
    <name evidence="7" type="primary">tasor2</name>
</gene>
<protein>
    <submittedName>
        <fullName evidence="7">Uncharacterized protein tasor2 isoform X1</fullName>
    </submittedName>
</protein>
<feature type="domain" description="TASOR alpha/beta" evidence="4">
    <location>
        <begin position="2686"/>
        <end position="2780"/>
    </location>
</feature>
<dbReference type="Pfam" id="PF12509">
    <property type="entry name" value="DUF3715"/>
    <property type="match status" value="1"/>
</dbReference>
<dbReference type="InterPro" id="IPR046432">
    <property type="entry name" value="TASOR"/>
</dbReference>
<organism evidence="6 7">
    <name type="scientific">Stegastes partitus</name>
    <name type="common">bicolor damselfish</name>
    <dbReference type="NCBI Taxonomy" id="144197"/>
    <lineage>
        <taxon>Eukaryota</taxon>
        <taxon>Metazoa</taxon>
        <taxon>Chordata</taxon>
        <taxon>Craniata</taxon>
        <taxon>Vertebrata</taxon>
        <taxon>Euteleostomi</taxon>
        <taxon>Actinopterygii</taxon>
        <taxon>Neopterygii</taxon>
        <taxon>Teleostei</taxon>
        <taxon>Neoteleostei</taxon>
        <taxon>Acanthomorphata</taxon>
        <taxon>Ovalentaria</taxon>
        <taxon>Pomacentridae</taxon>
        <taxon>Stegastes</taxon>
    </lineage>
</organism>
<feature type="compositionally biased region" description="Basic and acidic residues" evidence="2">
    <location>
        <begin position="676"/>
        <end position="686"/>
    </location>
</feature>
<sequence>MESGNGGASSKGVLIPVPDSSDVFQNSILAPLQSAYLYEESKQFFRYKSAVLVKNPELEQKYNALREKRRETGSSEEDLKESYGFLLFDDVTKANALGETGVLAGNSTCTTLGDPSKGVYISMYSDCLDLNRWYHGKSGYIVIIKLTKGKVKKVLENYTQNFTAPTVGYDCHVSEQLPSVSAQTSSFLAFERTQYYMYELLDDGSNRTAQSPSAACPFAIVSFSYTDTKATPVAPQEKSEMTKLVCHFLPWRGQLQIGSQLYSVGLRSAAGALIPAQLPPLVKVEKVISMSDLRKLLPKAVFETCITGEAFLDGLYCSLCELVLSEAEETSSLAQLLWEIKEKDLALTVPLNDGGFLILLHYSHFLTYDDTGSGATDVLHGIFVFPDSRAIMRATKSGPRNPALSSEILRVLPVLSYAEGELEKTPIDSSEDLCEVLVQHMQSYAALINPGLAFSPSREVSIFPDQYDVPDAHKHLYSTPEWTDRSWQSLGLYLSKQASFQLPVSKASEILATGQEERREDLDDDVYICVSSPEEAPASPVSKGREDQLPEQKSPVNVEISADSGVSSAEAQVDLPAVPQNVAPDNLQAGDATKDNEKCNDLPVLNTTDVMGVENLLTPPASDDLPAELIVSITSAERSVTDKTLGVVSTVSPTKHSDFPFPGLLHTSETNSVSDETDKTVVHCPEDGNPTQTKLRKLRSGLSRGPETVSKSCVENPSLQTPGEKDDSNSQRDEHAKESSEHTQLSSAPYIDWRKLPRKRKFGRYSSKHKKVRSATVGLATAEETKSNLGHPAKESNILKEIEGFPLRKKTERWDLKAVVSECGRVLVPFGSVDAYKIKSLKDNLQSTKDEQCPEKMLLDAPVNAVDTSETEQTSSTAPETAVDETETTKSTDDGNSVQNDTVHHTNPEQSNLRQSDGGDPSVPLSPETKVHSSEKDDTVTSTSQAGQEKRTLSQGRSPAKGEFLFSKLKSVILRGKRKTNLPVTDDTTANTSQDSEPCLKKGKVDSNIEALNNEVTQSTNVGVEIVSKMLSVDPLFAYALGLTPKGTPDKVQKTENQDTQQRKDSAVVKEPTSSDKQPQIMHRPPSIFPRGSRIKTLKKHQGISAEYIKKKWWLHFQTPACFASEKHNNKDCTKDNSVRKTVKEKVNSACSSTDALTLLADLALSASNGQVPPGPNPALERKLDSSLKMSDLKKELSSSEQESVLHALLRQPAARSIQALESPSPSHLVGDSELVGLISKEHGYSLPPSSSLLLGLPGTPFQQVSPVSESTRLLHHHQTMCGDGTKTLHPFVGHEDRSKHNRTPEYLKKYMTPRRKFRYSRTFDNKEASVRVTRQWKENYDFSLDSKFTSDSKDKAIIRALHGPWDFSIQDTSEEVRLIVHMWIGLFYSRSTARFFHVDSNFTYPCSEDSDSLDIPSGMTSSPAKPELEANSSAASPTVTDTSDPLISTALDLSKKPNAVLDQEPVILDLSLRNANAKAVPADSQVNQKATSVSSEQKEAVKSLTSLKPPVELHEPSTFQCYRKMIHSSKMNSEVKDERSIHQSEKTCSPQKAVCLEHTDVPSLRDDGTMTPPRKETKSESVEPETVQTALGIGKVLHGSSKESTDVKDGTKSPETTQTTQKDGLGSFSSVTDKETDSNMDTDDVVHADESKDRENCEVKEDASHEGNADTSLEVIHTRDDSANKESNIVCNGHCSDNEEPSLKEKPKAVSPDRPENGNGDKDCEGKVMKDEDGLREEDGLVEKNSRISAVDADKDLSDQPLPVMSDESDLVNTDCITEGNHQEQLDEQPPLADSVQVVCHDSLLKMPCASDIALTDERAISEKASHTPSEMKPINNDPAAEKHSETALPMSDEGTSSLDGSSAGLSVPREKGSVEMENQNTEISHFSFALCCNAQGDHGSKSTEGEEKVENTSQKESFQHQSHLPQILKMCETEVDFTEEADLQIYKTNEGLDKSCSGVYIPFIGIATSGDDIMQSHDSHPQDKIQDVFSRQEKIPFICETTFPEAVLPSEVCSTPKIKVELPPCKLSIRNAGETNQLLISKSESNSRCPTPTMDEQPLGYIPFCTPSRSTSAVSGYETCKNITQKAPGRRSTPRNDAPPFTQYLCHTSTVKSDPNPHHDRHPDLELRTLRVLQSIDKFLSKSNLTGKSRPIKTVDIPESVDPTPNHHSKCIPTGQSLSHTSADFKNKKISNEKPATSNRQDPHAALSDCFHRPPFENALEAIHARLQLDKTESCNYFERPDKQESPAGQDYCHSHTSSPSTEQVMKPNIDQDRLKAATHEPRPYSQRPVMAVKPSKTEESQAGSSSKDVHIENAAKNKQTTTAVFEYASTISKLLETKRKATSRGNSKRLHDDKHETSELSSQSTWQPNVSHSKPNSVEVKFAYLDPSHQHQGRDVSKFTAIPSSSLASAKTSPKLVEVNQGFFTYSSAEKVDRATKKKIEMHQIDFSDPSASFMGPKNNSIIDDSLALGPESSLVCTVFNTSQKESSTFLEQLSQRCLQDDLTRTSVEQECLIFSEKMKQLLKKSNKEAICQQDTHDSLRVSCTSPVTVHFSSLEEEDDFLDHLDTSIVGQKIKVDMSDRNDLPDTMEEERTLHPGELPQGTSNPMESAWVSGITAECARQYEATMQDICAVDKVQSKPKGCRMDRDKTEPSNHFDFCNQMKREMDEAFRSSLNSVVKKSCKTKYRFYILVTSDDVFFEETKAHLEAEGHTAVQPSEFFLCEESSSSLLIILRNEDIAEHICEVPRLLELKKSQGVMFAGIDEPDDVVNLTHQELFTRGGFIMFDGATLEHLSLCNMKKLSEVLQELSSTGKWKWMLHYRDSRRLKENARLSAEAKEKKDFLNWGQDTGILEVLPYHECDLMSRDQPDYLTCLVRLQVQNISSRYPVFITDTTTDSAFERNGILTVTLNSFLTKSPSETFAV</sequence>
<feature type="compositionally biased region" description="Polar residues" evidence="2">
    <location>
        <begin position="2257"/>
        <end position="2266"/>
    </location>
</feature>
<feature type="compositionally biased region" description="Basic and acidic residues" evidence="2">
    <location>
        <begin position="1645"/>
        <end position="1669"/>
    </location>
</feature>
<feature type="region of interest" description="Disordered" evidence="2">
    <location>
        <begin position="865"/>
        <end position="959"/>
    </location>
</feature>
<feature type="compositionally biased region" description="Polar residues" evidence="2">
    <location>
        <begin position="940"/>
        <end position="957"/>
    </location>
</feature>
<dbReference type="Proteomes" id="UP000694891">
    <property type="component" value="Unplaced"/>
</dbReference>
<feature type="compositionally biased region" description="Basic and acidic residues" evidence="2">
    <location>
        <begin position="723"/>
        <end position="741"/>
    </location>
</feature>
<evidence type="ECO:0000259" key="4">
    <source>
        <dbReference type="Pfam" id="PF23314"/>
    </source>
</evidence>
<feature type="region of interest" description="Disordered" evidence="2">
    <location>
        <begin position="2150"/>
        <end position="2184"/>
    </location>
</feature>
<feature type="compositionally biased region" description="Polar residues" evidence="2">
    <location>
        <begin position="1913"/>
        <end position="1923"/>
    </location>
</feature>
<dbReference type="PANTHER" id="PTHR16207:SF10">
    <property type="entry name" value="PROTEIN TASOR 2"/>
    <property type="match status" value="1"/>
</dbReference>
<feature type="domain" description="TASOR PIN" evidence="5">
    <location>
        <begin position="2784"/>
        <end position="2920"/>
    </location>
</feature>
<accession>A0A9Y4TXW0</accession>
<dbReference type="RefSeq" id="XP_008299692.1">
    <property type="nucleotide sequence ID" value="XM_008301470.1"/>
</dbReference>
<dbReference type="InterPro" id="IPR022188">
    <property type="entry name" value="TASOR_DUF3715"/>
</dbReference>
<dbReference type="GO" id="GO:0005654">
    <property type="term" value="C:nucleoplasm"/>
    <property type="evidence" value="ECO:0007669"/>
    <property type="project" value="TreeGrafter"/>
</dbReference>
<evidence type="ECO:0000256" key="1">
    <source>
        <dbReference type="ARBA" id="ARBA00008058"/>
    </source>
</evidence>
<feature type="compositionally biased region" description="Basic and acidic residues" evidence="2">
    <location>
        <begin position="1601"/>
        <end position="1613"/>
    </location>
</feature>